<feature type="compositionally biased region" description="Polar residues" evidence="2">
    <location>
        <begin position="446"/>
        <end position="463"/>
    </location>
</feature>
<dbReference type="EMBL" id="LFIV01000062">
    <property type="protein sequence ID" value="KZL72194.1"/>
    <property type="molecule type" value="Genomic_DNA"/>
</dbReference>
<evidence type="ECO:0000256" key="2">
    <source>
        <dbReference type="SAM" id="MobiDB-lite"/>
    </source>
</evidence>
<keyword evidence="4" id="KW-1185">Reference proteome</keyword>
<reference evidence="3 4" key="1">
    <citation type="submission" date="2015-06" db="EMBL/GenBank/DDBJ databases">
        <title>Survival trade-offs in plant roots during colonization by closely related pathogenic and mutualistic fungi.</title>
        <authorList>
            <person name="Hacquard S."/>
            <person name="Kracher B."/>
            <person name="Hiruma K."/>
            <person name="Weinman A."/>
            <person name="Muench P."/>
            <person name="Garrido Oter R."/>
            <person name="Ver Loren van Themaat E."/>
            <person name="Dallerey J.-F."/>
            <person name="Damm U."/>
            <person name="Henrissat B."/>
            <person name="Lespinet O."/>
            <person name="Thon M."/>
            <person name="Kemen E."/>
            <person name="McHardy A.C."/>
            <person name="Schulze-Lefert P."/>
            <person name="O'Connell R.J."/>
        </authorList>
    </citation>
    <scope>NUCLEOTIDE SEQUENCE [LARGE SCALE GENOMIC DNA]</scope>
    <source>
        <strain evidence="3 4">0861</strain>
    </source>
</reference>
<feature type="compositionally biased region" description="Basic and acidic residues" evidence="2">
    <location>
        <begin position="426"/>
        <end position="445"/>
    </location>
</feature>
<evidence type="ECO:0000313" key="4">
    <source>
        <dbReference type="Proteomes" id="UP000076552"/>
    </source>
</evidence>
<organism evidence="3 4">
    <name type="scientific">Colletotrichum tofieldiae</name>
    <dbReference type="NCBI Taxonomy" id="708197"/>
    <lineage>
        <taxon>Eukaryota</taxon>
        <taxon>Fungi</taxon>
        <taxon>Dikarya</taxon>
        <taxon>Ascomycota</taxon>
        <taxon>Pezizomycotina</taxon>
        <taxon>Sordariomycetes</taxon>
        <taxon>Hypocreomycetidae</taxon>
        <taxon>Glomerellales</taxon>
        <taxon>Glomerellaceae</taxon>
        <taxon>Colletotrichum</taxon>
        <taxon>Colletotrichum spaethianum species complex</taxon>
    </lineage>
</organism>
<proteinExistence type="predicted"/>
<dbReference type="AlphaFoldDB" id="A0A166TKL1"/>
<evidence type="ECO:0000256" key="1">
    <source>
        <dbReference type="SAM" id="Coils"/>
    </source>
</evidence>
<comment type="caution">
    <text evidence="3">The sequence shown here is derived from an EMBL/GenBank/DDBJ whole genome shotgun (WGS) entry which is preliminary data.</text>
</comment>
<feature type="coiled-coil region" evidence="1">
    <location>
        <begin position="81"/>
        <end position="108"/>
    </location>
</feature>
<protein>
    <submittedName>
        <fullName evidence="3">Uncharacterized protein</fullName>
    </submittedName>
</protein>
<feature type="region of interest" description="Disordered" evidence="2">
    <location>
        <begin position="426"/>
        <end position="505"/>
    </location>
</feature>
<sequence>MGGKVWSAEEERVFWRVIVPQSQKRIGTGPAQTKNWEELAPLMQFIMGIGAKRNYTHLGLFEHFFQNVEKTRVSPNAGVFVREYRQAIKRANKAKEEERAKKAELSHQSDAVTLMMNEDQDTDSRGGNELTYHTDETPEVEDQSEDNFEDEDGAANDNKENWHLGRLPAERARSRIPAFSPYGLAPMADMGLDDELHGMSAQAPLSAERSILGETWQPNGRAPAANMGSYNEIGAMQVQLSTEYSPYEGALSRAPKRRNNHRAHPYKDARPKQRGLGSINGHVRVHSRVPQGNTTYCATLDNRHPAQHYYTPIELGYQAPPMGYYDYGYHGEYFQTNSEYHNHPQSDQSHPMGLHDGAPGQLHDSHGHAPRHPMPRGFCDSQDWESPDRDSASIEANYESPECFGSSWASHNGHSCDSMVGSYARSESRSSSGRDHDTFIPERFQHSPSSASGSQQLDLQNHRQGSHTGRHANSPQVPAKELDRQRAATLDEDFGPFETPTWRRA</sequence>
<feature type="compositionally biased region" description="Basic and acidic residues" evidence="2">
    <location>
        <begin position="122"/>
        <end position="136"/>
    </location>
</feature>
<feature type="region of interest" description="Disordered" evidence="2">
    <location>
        <begin position="250"/>
        <end position="276"/>
    </location>
</feature>
<keyword evidence="1" id="KW-0175">Coiled coil</keyword>
<dbReference type="Proteomes" id="UP000076552">
    <property type="component" value="Unassembled WGS sequence"/>
</dbReference>
<gene>
    <name evidence="3" type="ORF">CT0861_00649</name>
</gene>
<accession>A0A166TKL1</accession>
<feature type="region of interest" description="Disordered" evidence="2">
    <location>
        <begin position="337"/>
        <end position="392"/>
    </location>
</feature>
<name>A0A166TKL1_9PEZI</name>
<feature type="compositionally biased region" description="Acidic residues" evidence="2">
    <location>
        <begin position="137"/>
        <end position="154"/>
    </location>
</feature>
<evidence type="ECO:0000313" key="3">
    <source>
        <dbReference type="EMBL" id="KZL72194.1"/>
    </source>
</evidence>
<feature type="compositionally biased region" description="Polar residues" evidence="2">
    <location>
        <begin position="337"/>
        <end position="349"/>
    </location>
</feature>
<feature type="region of interest" description="Disordered" evidence="2">
    <location>
        <begin position="118"/>
        <end position="162"/>
    </location>
</feature>
<feature type="compositionally biased region" description="Basic residues" evidence="2">
    <location>
        <begin position="254"/>
        <end position="264"/>
    </location>
</feature>
<dbReference type="STRING" id="708197.A0A166TKL1"/>